<name>A0A401R4D3_STRNR</name>
<protein>
    <submittedName>
        <fullName evidence="1">Uncharacterized protein</fullName>
    </submittedName>
</protein>
<accession>A0A401R4D3</accession>
<reference evidence="1 2" key="1">
    <citation type="journal article" date="2019" name="Microbiol. Resour. Announc.">
        <title>Draft Genome Sequence of the Most Traditional epsilon-Poly-l-Lysine Producer, Streptomyces albulus NBRC14147.</title>
        <authorList>
            <person name="Yamanaka K."/>
            <person name="Hamano Y."/>
        </authorList>
    </citation>
    <scope>NUCLEOTIDE SEQUENCE [LARGE SCALE GENOMIC DNA]</scope>
    <source>
        <strain evidence="1 2">NBRC 14147</strain>
    </source>
</reference>
<dbReference type="AlphaFoldDB" id="A0A401R4D3"/>
<dbReference type="RefSeq" id="WP_016572906.1">
    <property type="nucleotide sequence ID" value="NZ_BHXC01000006.1"/>
</dbReference>
<comment type="caution">
    <text evidence="1">The sequence shown here is derived from an EMBL/GenBank/DDBJ whole genome shotgun (WGS) entry which is preliminary data.</text>
</comment>
<evidence type="ECO:0000313" key="1">
    <source>
        <dbReference type="EMBL" id="GCB92474.1"/>
    </source>
</evidence>
<dbReference type="Proteomes" id="UP000288351">
    <property type="component" value="Unassembled WGS sequence"/>
</dbReference>
<organism evidence="1 2">
    <name type="scientific">Streptomyces noursei</name>
    <name type="common">Streptomyces albulus</name>
    <dbReference type="NCBI Taxonomy" id="1971"/>
    <lineage>
        <taxon>Bacteria</taxon>
        <taxon>Bacillati</taxon>
        <taxon>Actinomycetota</taxon>
        <taxon>Actinomycetes</taxon>
        <taxon>Kitasatosporales</taxon>
        <taxon>Streptomycetaceae</taxon>
        <taxon>Streptomyces</taxon>
    </lineage>
</organism>
<dbReference type="EMBL" id="BHXC01000006">
    <property type="protein sequence ID" value="GCB92474.1"/>
    <property type="molecule type" value="Genomic_DNA"/>
</dbReference>
<evidence type="ECO:0000313" key="2">
    <source>
        <dbReference type="Proteomes" id="UP000288351"/>
    </source>
</evidence>
<sequence length="68" mass="7744">MPHTIRTIFEILLCLLLPAHGCHRAAGARPTARHERRVQRGRRRELWLAVHGVDVGPRRLHGVEVAAR</sequence>
<proteinExistence type="predicted"/>
<gene>
    <name evidence="1" type="ORF">SALB_05240</name>
</gene>